<dbReference type="EMBL" id="LATX01001990">
    <property type="protein sequence ID" value="KTB35479.1"/>
    <property type="molecule type" value="Genomic_DNA"/>
</dbReference>
<name>A0A0W0FGL8_MONRR</name>
<proteinExistence type="predicted"/>
<evidence type="ECO:0000313" key="2">
    <source>
        <dbReference type="EMBL" id="KTB35479.1"/>
    </source>
</evidence>
<feature type="compositionally biased region" description="Polar residues" evidence="1">
    <location>
        <begin position="105"/>
        <end position="116"/>
    </location>
</feature>
<comment type="caution">
    <text evidence="2">The sequence shown here is derived from an EMBL/GenBank/DDBJ whole genome shotgun (WGS) entry which is preliminary data.</text>
</comment>
<organism evidence="2 3">
    <name type="scientific">Moniliophthora roreri</name>
    <name type="common">Frosty pod rot fungus</name>
    <name type="synonym">Monilia roreri</name>
    <dbReference type="NCBI Taxonomy" id="221103"/>
    <lineage>
        <taxon>Eukaryota</taxon>
        <taxon>Fungi</taxon>
        <taxon>Dikarya</taxon>
        <taxon>Basidiomycota</taxon>
        <taxon>Agaricomycotina</taxon>
        <taxon>Agaricomycetes</taxon>
        <taxon>Agaricomycetidae</taxon>
        <taxon>Agaricales</taxon>
        <taxon>Marasmiineae</taxon>
        <taxon>Marasmiaceae</taxon>
        <taxon>Moniliophthora</taxon>
    </lineage>
</organism>
<feature type="compositionally biased region" description="Polar residues" evidence="1">
    <location>
        <begin position="32"/>
        <end position="43"/>
    </location>
</feature>
<sequence length="207" mass="23092">MSNLPRSKSAPHPMPALRSFTSGGSSGPELPRSTSHQVIQPKSKSYYYQATKPDFYRPLISPRVERRDPFNAAGFFPSSFGDIEGGDESSWWLGEQQQQEEDSSAGRSNSRWTSGTEEVGSNGVNWQMSDEMTRETIKSADKMGILSIEGLFAGDDDERYHHLVSPYSDEEPVDHESLYLSLCARRKGQGVEVVDSDKTFGELFLRG</sequence>
<protein>
    <submittedName>
        <fullName evidence="2">Uncharacterized protein</fullName>
    </submittedName>
</protein>
<feature type="region of interest" description="Disordered" evidence="1">
    <location>
        <begin position="1"/>
        <end position="43"/>
    </location>
</feature>
<accession>A0A0W0FGL8</accession>
<dbReference type="Proteomes" id="UP000054988">
    <property type="component" value="Unassembled WGS sequence"/>
</dbReference>
<reference evidence="2 3" key="1">
    <citation type="submission" date="2015-12" db="EMBL/GenBank/DDBJ databases">
        <title>Draft genome sequence of Moniliophthora roreri, the causal agent of frosty pod rot of cacao.</title>
        <authorList>
            <person name="Aime M.C."/>
            <person name="Diaz-Valderrama J.R."/>
            <person name="Kijpornyongpan T."/>
            <person name="Phillips-Mora W."/>
        </authorList>
    </citation>
    <scope>NUCLEOTIDE SEQUENCE [LARGE SCALE GENOMIC DNA]</scope>
    <source>
        <strain evidence="2 3">MCA 2952</strain>
    </source>
</reference>
<dbReference type="eggNOG" id="ENOG502SXTQ">
    <property type="taxonomic scope" value="Eukaryota"/>
</dbReference>
<feature type="region of interest" description="Disordered" evidence="1">
    <location>
        <begin position="94"/>
        <end position="123"/>
    </location>
</feature>
<dbReference type="AlphaFoldDB" id="A0A0W0FGL8"/>
<evidence type="ECO:0000313" key="3">
    <source>
        <dbReference type="Proteomes" id="UP000054988"/>
    </source>
</evidence>
<evidence type="ECO:0000256" key="1">
    <source>
        <dbReference type="SAM" id="MobiDB-lite"/>
    </source>
</evidence>
<gene>
    <name evidence="2" type="ORF">WG66_12077</name>
</gene>